<evidence type="ECO:0000256" key="1">
    <source>
        <dbReference type="HAMAP-Rule" id="MF_00386"/>
    </source>
</evidence>
<dbReference type="InterPro" id="IPR002696">
    <property type="entry name" value="Membr_insert_effic_factor_YidD"/>
</dbReference>
<evidence type="ECO:0000313" key="2">
    <source>
        <dbReference type="EMBL" id="KPL55670.1"/>
    </source>
</evidence>
<name>A0A0P6VWV2_9HYPH</name>
<dbReference type="PANTHER" id="PTHR33383">
    <property type="entry name" value="MEMBRANE PROTEIN INSERTION EFFICIENCY FACTOR-RELATED"/>
    <property type="match status" value="1"/>
</dbReference>
<accession>A0A0P6VWV2</accession>
<dbReference type="NCBIfam" id="TIGR00278">
    <property type="entry name" value="membrane protein insertion efficiency factor YidD"/>
    <property type="match status" value="1"/>
</dbReference>
<sequence length="93" mass="10838">MARGLIRLYRYTFSAFMGRTCRYLPTCSDYTEEAIARHGLWAGGWIGLARILRCGPWGASGIDPVPTELPPQARWYMPWRYGRWTGRHIVDRF</sequence>
<comment type="similarity">
    <text evidence="1">Belongs to the UPF0161 family.</text>
</comment>
<dbReference type="SMART" id="SM01234">
    <property type="entry name" value="Haemolytic"/>
    <property type="match status" value="1"/>
</dbReference>
<dbReference type="HAMAP" id="MF_00386">
    <property type="entry name" value="UPF0161_YidD"/>
    <property type="match status" value="1"/>
</dbReference>
<reference evidence="2 3" key="1">
    <citation type="submission" date="2015-09" db="EMBL/GenBank/DDBJ databases">
        <authorList>
            <person name="Jackson K.R."/>
            <person name="Lunt B.L."/>
            <person name="Fisher J.N.B."/>
            <person name="Gardner A.V."/>
            <person name="Bailey M.E."/>
            <person name="Deus L.M."/>
            <person name="Earl A.S."/>
            <person name="Gibby P.D."/>
            <person name="Hartmann K.A."/>
            <person name="Liu J.E."/>
            <person name="Manci A.M."/>
            <person name="Nielsen D.A."/>
            <person name="Solomon M.B."/>
            <person name="Breakwell D.P."/>
            <person name="Burnett S.H."/>
            <person name="Grose J.H."/>
        </authorList>
    </citation>
    <scope>NUCLEOTIDE SEQUENCE [LARGE SCALE GENOMIC DNA]</scope>
    <source>
        <strain evidence="2 3">16</strain>
    </source>
</reference>
<evidence type="ECO:0000313" key="3">
    <source>
        <dbReference type="Proteomes" id="UP000048984"/>
    </source>
</evidence>
<comment type="subcellular location">
    <subcellularLocation>
        <location evidence="1">Cell membrane</location>
        <topology evidence="1">Peripheral membrane protein</topology>
        <orientation evidence="1">Cytoplasmic side</orientation>
    </subcellularLocation>
</comment>
<dbReference type="STRING" id="665126.ABB55_04545"/>
<dbReference type="GO" id="GO:0005886">
    <property type="term" value="C:plasma membrane"/>
    <property type="evidence" value="ECO:0007669"/>
    <property type="project" value="UniProtKB-SubCell"/>
</dbReference>
<dbReference type="Pfam" id="PF01809">
    <property type="entry name" value="YidD"/>
    <property type="match status" value="1"/>
</dbReference>
<dbReference type="Proteomes" id="UP000048984">
    <property type="component" value="Unassembled WGS sequence"/>
</dbReference>
<reference evidence="2 3" key="2">
    <citation type="submission" date="2015-10" db="EMBL/GenBank/DDBJ databases">
        <title>Draft Genome Sequence of Prosthecomicrobium hirschii ATCC 27832.</title>
        <authorList>
            <person name="Daniel J."/>
            <person name="Givan S.A."/>
            <person name="Brun Y.V."/>
            <person name="Brown P.J."/>
        </authorList>
    </citation>
    <scope>NUCLEOTIDE SEQUENCE [LARGE SCALE GENOMIC DNA]</scope>
    <source>
        <strain evidence="2 3">16</strain>
    </source>
</reference>
<organism evidence="2 3">
    <name type="scientific">Prosthecodimorpha hirschii</name>
    <dbReference type="NCBI Taxonomy" id="665126"/>
    <lineage>
        <taxon>Bacteria</taxon>
        <taxon>Pseudomonadati</taxon>
        <taxon>Pseudomonadota</taxon>
        <taxon>Alphaproteobacteria</taxon>
        <taxon>Hyphomicrobiales</taxon>
        <taxon>Ancalomicrobiaceae</taxon>
        <taxon>Prosthecodimorpha</taxon>
    </lineage>
</organism>
<keyword evidence="1" id="KW-0472">Membrane</keyword>
<gene>
    <name evidence="2" type="ORF">ABB55_04545</name>
</gene>
<protein>
    <recommendedName>
        <fullName evidence="1">Putative membrane protein insertion efficiency factor</fullName>
    </recommendedName>
</protein>
<proteinExistence type="inferred from homology"/>
<dbReference type="PANTHER" id="PTHR33383:SF1">
    <property type="entry name" value="MEMBRANE PROTEIN INSERTION EFFICIENCY FACTOR-RELATED"/>
    <property type="match status" value="1"/>
</dbReference>
<comment type="caution">
    <text evidence="2">The sequence shown here is derived from an EMBL/GenBank/DDBJ whole genome shotgun (WGS) entry which is preliminary data.</text>
</comment>
<keyword evidence="1" id="KW-1003">Cell membrane</keyword>
<comment type="function">
    <text evidence="1">Could be involved in insertion of integral membrane proteins into the membrane.</text>
</comment>
<dbReference type="AlphaFoldDB" id="A0A0P6VWV2"/>
<keyword evidence="3" id="KW-1185">Reference proteome</keyword>
<dbReference type="EMBL" id="LJYW01000001">
    <property type="protein sequence ID" value="KPL55670.1"/>
    <property type="molecule type" value="Genomic_DNA"/>
</dbReference>